<organism evidence="2 3">
    <name type="scientific">Trichodelitschia bisporula</name>
    <dbReference type="NCBI Taxonomy" id="703511"/>
    <lineage>
        <taxon>Eukaryota</taxon>
        <taxon>Fungi</taxon>
        <taxon>Dikarya</taxon>
        <taxon>Ascomycota</taxon>
        <taxon>Pezizomycotina</taxon>
        <taxon>Dothideomycetes</taxon>
        <taxon>Dothideomycetes incertae sedis</taxon>
        <taxon>Phaeotrichales</taxon>
        <taxon>Phaeotrichaceae</taxon>
        <taxon>Trichodelitschia</taxon>
    </lineage>
</organism>
<proteinExistence type="predicted"/>
<gene>
    <name evidence="2" type="ORF">EJ06DRAFT_95319</name>
</gene>
<name>A0A6G1HS96_9PEZI</name>
<keyword evidence="1" id="KW-0812">Transmembrane</keyword>
<accession>A0A6G1HS96</accession>
<evidence type="ECO:0000256" key="1">
    <source>
        <dbReference type="SAM" id="Phobius"/>
    </source>
</evidence>
<dbReference type="EMBL" id="ML996699">
    <property type="protein sequence ID" value="KAF2398928.1"/>
    <property type="molecule type" value="Genomic_DNA"/>
</dbReference>
<sequence length="165" mass="17940">MVGELVGLAPKRVMRHILPYCKAPFLGLHQVANIIHATARSTVHTHNGSASNPIECFPLVATIIGTILEDITDARLEVDIEAFVKIFDRLIGGTKGDRDRGVHMGLLSAGLKTFTTSMKQRTVGQYKELSLVLGVVLAALGAGTLSWLPGFWGCRPCRRFFPAET</sequence>
<reference evidence="2" key="1">
    <citation type="journal article" date="2020" name="Stud. Mycol.">
        <title>101 Dothideomycetes genomes: a test case for predicting lifestyles and emergence of pathogens.</title>
        <authorList>
            <person name="Haridas S."/>
            <person name="Albert R."/>
            <person name="Binder M."/>
            <person name="Bloem J."/>
            <person name="Labutti K."/>
            <person name="Salamov A."/>
            <person name="Andreopoulos B."/>
            <person name="Baker S."/>
            <person name="Barry K."/>
            <person name="Bills G."/>
            <person name="Bluhm B."/>
            <person name="Cannon C."/>
            <person name="Castanera R."/>
            <person name="Culley D."/>
            <person name="Daum C."/>
            <person name="Ezra D."/>
            <person name="Gonzalez J."/>
            <person name="Henrissat B."/>
            <person name="Kuo A."/>
            <person name="Liang C."/>
            <person name="Lipzen A."/>
            <person name="Lutzoni F."/>
            <person name="Magnuson J."/>
            <person name="Mondo S."/>
            <person name="Nolan M."/>
            <person name="Ohm R."/>
            <person name="Pangilinan J."/>
            <person name="Park H.-J."/>
            <person name="Ramirez L."/>
            <person name="Alfaro M."/>
            <person name="Sun H."/>
            <person name="Tritt A."/>
            <person name="Yoshinaga Y."/>
            <person name="Zwiers L.-H."/>
            <person name="Turgeon B."/>
            <person name="Goodwin S."/>
            <person name="Spatafora J."/>
            <person name="Crous P."/>
            <person name="Grigoriev I."/>
        </authorList>
    </citation>
    <scope>NUCLEOTIDE SEQUENCE</scope>
    <source>
        <strain evidence="2">CBS 262.69</strain>
    </source>
</reference>
<evidence type="ECO:0000313" key="2">
    <source>
        <dbReference type="EMBL" id="KAF2398928.1"/>
    </source>
</evidence>
<protein>
    <submittedName>
        <fullName evidence="2">Uncharacterized protein</fullName>
    </submittedName>
</protein>
<evidence type="ECO:0000313" key="3">
    <source>
        <dbReference type="Proteomes" id="UP000799640"/>
    </source>
</evidence>
<dbReference type="AlphaFoldDB" id="A0A6G1HS96"/>
<feature type="transmembrane region" description="Helical" evidence="1">
    <location>
        <begin position="129"/>
        <end position="152"/>
    </location>
</feature>
<dbReference type="Proteomes" id="UP000799640">
    <property type="component" value="Unassembled WGS sequence"/>
</dbReference>
<keyword evidence="1" id="KW-0472">Membrane</keyword>
<keyword evidence="1" id="KW-1133">Transmembrane helix</keyword>
<keyword evidence="3" id="KW-1185">Reference proteome</keyword>